<dbReference type="EMBL" id="VLJT01000013">
    <property type="protein sequence ID" value="TWH17981.1"/>
    <property type="molecule type" value="Genomic_DNA"/>
</dbReference>
<dbReference type="InterPro" id="IPR052898">
    <property type="entry name" value="ACAD10-like"/>
</dbReference>
<dbReference type="GO" id="GO:0016301">
    <property type="term" value="F:kinase activity"/>
    <property type="evidence" value="ECO:0007669"/>
    <property type="project" value="UniProtKB-KW"/>
</dbReference>
<protein>
    <submittedName>
        <fullName evidence="2">Aminoglycoside phosphotransferase (APT) family kinase protein</fullName>
    </submittedName>
</protein>
<dbReference type="InterPro" id="IPR041726">
    <property type="entry name" value="ACAD10_11_N"/>
</dbReference>
<accession>A0A562E883</accession>
<name>A0A562E883_RHORH</name>
<evidence type="ECO:0000313" key="3">
    <source>
        <dbReference type="Proteomes" id="UP000317573"/>
    </source>
</evidence>
<proteinExistence type="predicted"/>
<reference evidence="2 3" key="1">
    <citation type="submission" date="2019-07" db="EMBL/GenBank/DDBJ databases">
        <title>Genome sequencing of lignin-degrading bacterial isolates.</title>
        <authorList>
            <person name="Gladden J."/>
        </authorList>
    </citation>
    <scope>NUCLEOTIDE SEQUENCE [LARGE SCALE GENOMIC DNA]</scope>
    <source>
        <strain evidence="2 3">J45</strain>
    </source>
</reference>
<dbReference type="CDD" id="cd05154">
    <property type="entry name" value="ACAD10_11_N-like"/>
    <property type="match status" value="1"/>
</dbReference>
<feature type="domain" description="Aminoglycoside phosphotransferase" evidence="1">
    <location>
        <begin position="29"/>
        <end position="250"/>
    </location>
</feature>
<organism evidence="2 3">
    <name type="scientific">Rhodococcus rhodochrous J45</name>
    <dbReference type="NCBI Taxonomy" id="935266"/>
    <lineage>
        <taxon>Bacteria</taxon>
        <taxon>Bacillati</taxon>
        <taxon>Actinomycetota</taxon>
        <taxon>Actinomycetes</taxon>
        <taxon>Mycobacteriales</taxon>
        <taxon>Nocardiaceae</taxon>
        <taxon>Rhodococcus</taxon>
    </lineage>
</organism>
<dbReference type="Proteomes" id="UP000317573">
    <property type="component" value="Unassembled WGS sequence"/>
</dbReference>
<dbReference type="Pfam" id="PF01636">
    <property type="entry name" value="APH"/>
    <property type="match status" value="1"/>
</dbReference>
<comment type="caution">
    <text evidence="2">The sequence shown here is derived from an EMBL/GenBank/DDBJ whole genome shotgun (WGS) entry which is preliminary data.</text>
</comment>
<dbReference type="Gene3D" id="3.90.1200.10">
    <property type="match status" value="1"/>
</dbReference>
<dbReference type="Gene3D" id="3.30.200.20">
    <property type="entry name" value="Phosphorylase Kinase, domain 1"/>
    <property type="match status" value="1"/>
</dbReference>
<evidence type="ECO:0000259" key="1">
    <source>
        <dbReference type="Pfam" id="PF01636"/>
    </source>
</evidence>
<dbReference type="RefSeq" id="WP_085470972.1">
    <property type="nucleotide sequence ID" value="NZ_VLJT01000013.1"/>
</dbReference>
<evidence type="ECO:0000313" key="2">
    <source>
        <dbReference type="EMBL" id="TWH17981.1"/>
    </source>
</evidence>
<dbReference type="InterPro" id="IPR002575">
    <property type="entry name" value="Aminoglycoside_PTrfase"/>
</dbReference>
<keyword evidence="2" id="KW-0418">Kinase</keyword>
<dbReference type="PANTHER" id="PTHR47829">
    <property type="entry name" value="HYDROLASE, PUTATIVE (AFU_ORTHOLOGUE AFUA_1G12880)-RELATED"/>
    <property type="match status" value="1"/>
</dbReference>
<dbReference type="InterPro" id="IPR011009">
    <property type="entry name" value="Kinase-like_dom_sf"/>
</dbReference>
<dbReference type="SUPFAM" id="SSF56112">
    <property type="entry name" value="Protein kinase-like (PK-like)"/>
    <property type="match status" value="1"/>
</dbReference>
<sequence>MTAEIDTRALTQYLGRALDGGVSGELTTSLISGGRSNPTYRVTDSDRTWVLRRPPYGHVLPSAHDMKREFTVIEGLTNTSVPVPTTVLLCEDTDVLGAPFYLMEFIDGVPVGTVDQASSLTSDERRRLGFDLVDTLAALHGVDPDAVGLGSFGRPDGYLERQLDRWERQWDASCTIHRPEVSVLLDKLRRALPTSHFPGVVHGDVKLDNVLASRDDHGKIVAVLDWEMATLGDTLADVGIMLSFWDQPGTIDNPITEGLARLDGFPTRTELLDRYTTQRGIEIPDVDWYTVFADFKIAVILEGINTRHTQGGTVGDGFDDIADMVGPLLQRALELAATSSVTELRR</sequence>
<dbReference type="AlphaFoldDB" id="A0A562E883"/>
<dbReference type="PANTHER" id="PTHR47829:SF1">
    <property type="entry name" value="HAD FAMILY PHOSPHATASE"/>
    <property type="match status" value="1"/>
</dbReference>
<keyword evidence="2" id="KW-0808">Transferase</keyword>
<gene>
    <name evidence="2" type="ORF">L618_001600000250</name>
</gene>